<evidence type="ECO:0000256" key="1">
    <source>
        <dbReference type="SAM" id="MobiDB-lite"/>
    </source>
</evidence>
<keyword evidence="3" id="KW-1185">Reference proteome</keyword>
<sequence length="288" mass="31156">MPFCDTCTLLKGSTARSAYPYNPETDKPTFMRWYESRCEECRGDVDVAGPRCLADGCFKKRSKVGHKNAFGVTYRLCTTCLREKVGVRCHVPTCMSEPRGIKQPFTCQNHSALVCSAVGCGKKAKLGLHGYESPVCGAHLKIRKRPREKMLAKRQPATLRLRSPKGASGGGLQTPSAPDVVSQAESLSTPPSPLMVSGVAAFCWPSASLYTFTIAPVTNTLPKPPIRPTPLLWTPRDEDAATANILARYGLVGEEETSSEEAAVGAPVAHFRSDTDGTSGFVRFADSR</sequence>
<organism evidence="2 3">
    <name type="scientific">Cymbomonas tetramitiformis</name>
    <dbReference type="NCBI Taxonomy" id="36881"/>
    <lineage>
        <taxon>Eukaryota</taxon>
        <taxon>Viridiplantae</taxon>
        <taxon>Chlorophyta</taxon>
        <taxon>Pyramimonadophyceae</taxon>
        <taxon>Pyramimonadales</taxon>
        <taxon>Pyramimonadaceae</taxon>
        <taxon>Cymbomonas</taxon>
    </lineage>
</organism>
<dbReference type="AlphaFoldDB" id="A0AAE0EVQ4"/>
<feature type="region of interest" description="Disordered" evidence="1">
    <location>
        <begin position="149"/>
        <end position="188"/>
    </location>
</feature>
<gene>
    <name evidence="2" type="ORF">CYMTET_47777</name>
</gene>
<evidence type="ECO:0000313" key="3">
    <source>
        <dbReference type="Proteomes" id="UP001190700"/>
    </source>
</evidence>
<protein>
    <submittedName>
        <fullName evidence="2">Uncharacterized protein</fullName>
    </submittedName>
</protein>
<accession>A0AAE0EVQ4</accession>
<name>A0AAE0EVQ4_9CHLO</name>
<reference evidence="2 3" key="1">
    <citation type="journal article" date="2015" name="Genome Biol. Evol.">
        <title>Comparative Genomics of a Bacterivorous Green Alga Reveals Evolutionary Causalities and Consequences of Phago-Mixotrophic Mode of Nutrition.</title>
        <authorList>
            <person name="Burns J.A."/>
            <person name="Paasch A."/>
            <person name="Narechania A."/>
            <person name="Kim E."/>
        </authorList>
    </citation>
    <scope>NUCLEOTIDE SEQUENCE [LARGE SCALE GENOMIC DNA]</scope>
    <source>
        <strain evidence="2 3">PLY_AMNH</strain>
    </source>
</reference>
<evidence type="ECO:0000313" key="2">
    <source>
        <dbReference type="EMBL" id="KAK3242618.1"/>
    </source>
</evidence>
<proteinExistence type="predicted"/>
<dbReference type="EMBL" id="LGRX02033150">
    <property type="protein sequence ID" value="KAK3242618.1"/>
    <property type="molecule type" value="Genomic_DNA"/>
</dbReference>
<dbReference type="Proteomes" id="UP001190700">
    <property type="component" value="Unassembled WGS sequence"/>
</dbReference>
<comment type="caution">
    <text evidence="2">The sequence shown here is derived from an EMBL/GenBank/DDBJ whole genome shotgun (WGS) entry which is preliminary data.</text>
</comment>